<organism evidence="1 2">
    <name type="scientific">Vittaforma corneae (strain ATCC 50505)</name>
    <name type="common">Microsporidian parasite</name>
    <name type="synonym">Nosema corneum</name>
    <dbReference type="NCBI Taxonomy" id="993615"/>
    <lineage>
        <taxon>Eukaryota</taxon>
        <taxon>Fungi</taxon>
        <taxon>Fungi incertae sedis</taxon>
        <taxon>Microsporidia</taxon>
        <taxon>Nosematidae</taxon>
        <taxon>Vittaforma</taxon>
    </lineage>
</organism>
<evidence type="ECO:0008006" key="3">
    <source>
        <dbReference type="Google" id="ProtNLM"/>
    </source>
</evidence>
<dbReference type="InterPro" id="IPR014756">
    <property type="entry name" value="Ig_E-set"/>
</dbReference>
<proteinExistence type="predicted"/>
<dbReference type="GeneID" id="19881327"/>
<protein>
    <recommendedName>
        <fullName evidence="3">Arrestin-like N-terminal domain-containing protein</fullName>
    </recommendedName>
</protein>
<keyword evidence="2" id="KW-1185">Reference proteome</keyword>
<reference evidence="2" key="1">
    <citation type="submission" date="2011-05" db="EMBL/GenBank/DDBJ databases">
        <title>The genome sequence of Vittaforma corneae strain ATCC 50505.</title>
        <authorList>
            <consortium name="The Broad Institute Genome Sequencing Platform"/>
            <person name="Cuomo C."/>
            <person name="Didier E."/>
            <person name="Bowers L."/>
            <person name="Young S.K."/>
            <person name="Zeng Q."/>
            <person name="Gargeya S."/>
            <person name="Fitzgerald M."/>
            <person name="Haas B."/>
            <person name="Abouelleil A."/>
            <person name="Alvarado L."/>
            <person name="Arachchi H.M."/>
            <person name="Berlin A."/>
            <person name="Chapman S.B."/>
            <person name="Gearin G."/>
            <person name="Goldberg J."/>
            <person name="Griggs A."/>
            <person name="Gujja S."/>
            <person name="Hansen M."/>
            <person name="Heiman D."/>
            <person name="Howarth C."/>
            <person name="Larimer J."/>
            <person name="Lui A."/>
            <person name="MacDonald P.J.P."/>
            <person name="McCowen C."/>
            <person name="Montmayeur A."/>
            <person name="Murphy C."/>
            <person name="Neiman D."/>
            <person name="Pearson M."/>
            <person name="Priest M."/>
            <person name="Roberts A."/>
            <person name="Saif S."/>
            <person name="Shea T."/>
            <person name="Sisk P."/>
            <person name="Stolte C."/>
            <person name="Sykes S."/>
            <person name="Wortman J."/>
            <person name="Nusbaum C."/>
            <person name="Birren B."/>
        </authorList>
    </citation>
    <scope>NUCLEOTIDE SEQUENCE [LARGE SCALE GENOMIC DNA]</scope>
    <source>
        <strain evidence="2">ATCC 50505</strain>
    </source>
</reference>
<evidence type="ECO:0000313" key="1">
    <source>
        <dbReference type="EMBL" id="ELA42511.1"/>
    </source>
</evidence>
<evidence type="ECO:0000313" key="2">
    <source>
        <dbReference type="Proteomes" id="UP000011082"/>
    </source>
</evidence>
<dbReference type="Proteomes" id="UP000011082">
    <property type="component" value="Unassembled WGS sequence"/>
</dbReference>
<gene>
    <name evidence="1" type="ORF">VICG_00610</name>
</gene>
<sequence>MIEGQIRLKIEDLIMIKSLNMKFYKKQKILLKKIDGSIPELIIDSERIVSESMHEFCQNCELNSGEHVFPFKLKLKYEENGTGTVKGYFYDSVCQIENICVLEGICIAYNSKYSTKKIVSIFDKNEEKCQTDFKIKTNTFLCLFDKTIPYRILLDKLWYIRGDSISVDCFSIVKTSQPVVASVSGKLYQLVIINWPEHNIIKSKLMCISNGFPSNKNRFKLQFRIPMNTGPSITEKEFVVRTVIFFELKLYNGSVLKIKKYLNIGEPYFELPDIENKSFAKGITFSERILEY</sequence>
<dbReference type="OrthoDB" id="7785529at2759"/>
<dbReference type="RefSeq" id="XP_007604062.1">
    <property type="nucleotide sequence ID" value="XM_007604000.1"/>
</dbReference>
<name>L2GNU5_VITCO</name>
<dbReference type="AlphaFoldDB" id="L2GNU5"/>
<dbReference type="VEuPathDB" id="MicrosporidiaDB:VICG_00610"/>
<dbReference type="SUPFAM" id="SSF81296">
    <property type="entry name" value="E set domains"/>
    <property type="match status" value="1"/>
</dbReference>
<dbReference type="OMA" id="INNCLCF"/>
<dbReference type="HOGENOM" id="CLU_075601_0_0_1"/>
<accession>L2GNU5</accession>
<dbReference type="InParanoid" id="L2GNU5"/>
<dbReference type="EMBL" id="JH370132">
    <property type="protein sequence ID" value="ELA42511.1"/>
    <property type="molecule type" value="Genomic_DNA"/>
</dbReference>